<accession>A0A0V1FIJ6</accession>
<evidence type="ECO:0000313" key="5">
    <source>
        <dbReference type="Proteomes" id="UP000054632"/>
    </source>
</evidence>
<evidence type="ECO:0000313" key="7">
    <source>
        <dbReference type="Proteomes" id="UP000054995"/>
    </source>
</evidence>
<dbReference type="EMBL" id="JYDR01000114">
    <property type="protein sequence ID" value="KRY68320.1"/>
    <property type="molecule type" value="Genomic_DNA"/>
</dbReference>
<dbReference type="Proteomes" id="UP000054995">
    <property type="component" value="Unassembled WGS sequence"/>
</dbReference>
<proteinExistence type="predicted"/>
<evidence type="ECO:0000256" key="1">
    <source>
        <dbReference type="SAM" id="MobiDB-lite"/>
    </source>
</evidence>
<dbReference type="Proteomes" id="UP000054826">
    <property type="component" value="Unassembled WGS sequence"/>
</dbReference>
<dbReference type="AlphaFoldDB" id="A0A0V1FIJ6"/>
<keyword evidence="7" id="KW-1185">Reference proteome</keyword>
<dbReference type="EMBL" id="JYDT01000081">
    <property type="protein sequence ID" value="KRY85863.1"/>
    <property type="molecule type" value="Genomic_DNA"/>
</dbReference>
<protein>
    <submittedName>
        <fullName evidence="3">Uncharacterized protein</fullName>
    </submittedName>
</protein>
<evidence type="ECO:0000313" key="3">
    <source>
        <dbReference type="EMBL" id="KRY85863.1"/>
    </source>
</evidence>
<gene>
    <name evidence="2" type="ORF">T4A_11647</name>
    <name evidence="4" type="ORF">T4C_9714</name>
    <name evidence="3" type="ORF">T4D_1232</name>
</gene>
<dbReference type="EMBL" id="JYDV01000036">
    <property type="protein sequence ID" value="KRZ39358.1"/>
    <property type="molecule type" value="Genomic_DNA"/>
</dbReference>
<name>A0A0V1FIJ6_TRIPS</name>
<evidence type="ECO:0000313" key="2">
    <source>
        <dbReference type="EMBL" id="KRY68320.1"/>
    </source>
</evidence>
<evidence type="ECO:0000313" key="4">
    <source>
        <dbReference type="EMBL" id="KRZ39358.1"/>
    </source>
</evidence>
<reference evidence="5 6" key="1">
    <citation type="submission" date="2015-01" db="EMBL/GenBank/DDBJ databases">
        <title>Evolution of Trichinella species and genotypes.</title>
        <authorList>
            <person name="Korhonen P.K."/>
            <person name="Edoardo P."/>
            <person name="Giuseppe L.R."/>
            <person name="Gasser R.B."/>
        </authorList>
    </citation>
    <scope>NUCLEOTIDE SEQUENCE [LARGE SCALE GENOMIC DNA]</scope>
    <source>
        <strain evidence="2">ISS13</strain>
        <strain evidence="4">ISS176</strain>
        <strain evidence="3">ISS470</strain>
    </source>
</reference>
<feature type="region of interest" description="Disordered" evidence="1">
    <location>
        <begin position="1"/>
        <end position="58"/>
    </location>
</feature>
<organism evidence="3 7">
    <name type="scientific">Trichinella pseudospiralis</name>
    <name type="common">Parasitic roundworm</name>
    <dbReference type="NCBI Taxonomy" id="6337"/>
    <lineage>
        <taxon>Eukaryota</taxon>
        <taxon>Metazoa</taxon>
        <taxon>Ecdysozoa</taxon>
        <taxon>Nematoda</taxon>
        <taxon>Enoplea</taxon>
        <taxon>Dorylaimia</taxon>
        <taxon>Trichinellida</taxon>
        <taxon>Trichinellidae</taxon>
        <taxon>Trichinella</taxon>
    </lineage>
</organism>
<feature type="compositionally biased region" description="Basic residues" evidence="1">
    <location>
        <begin position="1"/>
        <end position="11"/>
    </location>
</feature>
<feature type="compositionally biased region" description="Polar residues" evidence="1">
    <location>
        <begin position="38"/>
        <end position="58"/>
    </location>
</feature>
<dbReference type="Proteomes" id="UP000054632">
    <property type="component" value="Unassembled WGS sequence"/>
</dbReference>
<comment type="caution">
    <text evidence="3">The sequence shown here is derived from an EMBL/GenBank/DDBJ whole genome shotgun (WGS) entry which is preliminary data.</text>
</comment>
<sequence>MPQCNWRKRKNKGGEIENQHSRPSMYIPNSDEKPGQKLTRNLQRSPEPTDQAGQLTVKATASNRTISIKLVDSQSQ</sequence>
<evidence type="ECO:0000313" key="6">
    <source>
        <dbReference type="Proteomes" id="UP000054826"/>
    </source>
</evidence>